<dbReference type="SUPFAM" id="SSF81383">
    <property type="entry name" value="F-box domain"/>
    <property type="match status" value="1"/>
</dbReference>
<dbReference type="InterPro" id="IPR001810">
    <property type="entry name" value="F-box_dom"/>
</dbReference>
<dbReference type="InterPro" id="IPR036047">
    <property type="entry name" value="F-box-like_dom_sf"/>
</dbReference>
<dbReference type="Gene3D" id="1.20.1280.50">
    <property type="match status" value="1"/>
</dbReference>
<organism evidence="3 4">
    <name type="scientific">Aspergillus cavernicola</name>
    <dbReference type="NCBI Taxonomy" id="176166"/>
    <lineage>
        <taxon>Eukaryota</taxon>
        <taxon>Fungi</taxon>
        <taxon>Dikarya</taxon>
        <taxon>Ascomycota</taxon>
        <taxon>Pezizomycotina</taxon>
        <taxon>Eurotiomycetes</taxon>
        <taxon>Eurotiomycetidae</taxon>
        <taxon>Eurotiales</taxon>
        <taxon>Aspergillaceae</taxon>
        <taxon>Aspergillus</taxon>
        <taxon>Aspergillus subgen. Nidulantes</taxon>
    </lineage>
</organism>
<feature type="region of interest" description="Disordered" evidence="1">
    <location>
        <begin position="189"/>
        <end position="215"/>
    </location>
</feature>
<protein>
    <recommendedName>
        <fullName evidence="2">F-box domain-containing protein</fullName>
    </recommendedName>
</protein>
<dbReference type="CDD" id="cd09917">
    <property type="entry name" value="F-box_SF"/>
    <property type="match status" value="1"/>
</dbReference>
<feature type="domain" description="F-box" evidence="2">
    <location>
        <begin position="4"/>
        <end position="45"/>
    </location>
</feature>
<evidence type="ECO:0000256" key="1">
    <source>
        <dbReference type="SAM" id="MobiDB-lite"/>
    </source>
</evidence>
<dbReference type="Pfam" id="PF12937">
    <property type="entry name" value="F-box-like"/>
    <property type="match status" value="1"/>
</dbReference>
<accession>A0ABR4IP25</accession>
<reference evidence="3 4" key="1">
    <citation type="submission" date="2024-07" db="EMBL/GenBank/DDBJ databases">
        <title>Section-level genome sequencing and comparative genomics of Aspergillus sections Usti and Cavernicolus.</title>
        <authorList>
            <consortium name="Lawrence Berkeley National Laboratory"/>
            <person name="Nybo J.L."/>
            <person name="Vesth T.C."/>
            <person name="Theobald S."/>
            <person name="Frisvad J.C."/>
            <person name="Larsen T.O."/>
            <person name="Kjaerboelling I."/>
            <person name="Rothschild-Mancinelli K."/>
            <person name="Lyhne E.K."/>
            <person name="Kogle M.E."/>
            <person name="Barry K."/>
            <person name="Clum A."/>
            <person name="Na H."/>
            <person name="Ledsgaard L."/>
            <person name="Lin J."/>
            <person name="Lipzen A."/>
            <person name="Kuo A."/>
            <person name="Riley R."/>
            <person name="Mondo S."/>
            <person name="LaButti K."/>
            <person name="Haridas S."/>
            <person name="Pangalinan J."/>
            <person name="Salamov A.A."/>
            <person name="Simmons B.A."/>
            <person name="Magnuson J.K."/>
            <person name="Chen J."/>
            <person name="Drula E."/>
            <person name="Henrissat B."/>
            <person name="Wiebenga A."/>
            <person name="Lubbers R.J."/>
            <person name="Gomes A.C."/>
            <person name="Makela M.R."/>
            <person name="Stajich J."/>
            <person name="Grigoriev I.V."/>
            <person name="Mortensen U.H."/>
            <person name="De vries R.P."/>
            <person name="Baker S.E."/>
            <person name="Andersen M.R."/>
        </authorList>
    </citation>
    <scope>NUCLEOTIDE SEQUENCE [LARGE SCALE GENOMIC DNA]</scope>
    <source>
        <strain evidence="3 4">CBS 600.67</strain>
    </source>
</reference>
<proteinExistence type="predicted"/>
<dbReference type="Proteomes" id="UP001610335">
    <property type="component" value="Unassembled WGS sequence"/>
</dbReference>
<name>A0ABR4IP25_9EURO</name>
<dbReference type="EMBL" id="JBFXLS010000016">
    <property type="protein sequence ID" value="KAL2829509.1"/>
    <property type="molecule type" value="Genomic_DNA"/>
</dbReference>
<evidence type="ECO:0000313" key="3">
    <source>
        <dbReference type="EMBL" id="KAL2829509.1"/>
    </source>
</evidence>
<evidence type="ECO:0000313" key="4">
    <source>
        <dbReference type="Proteomes" id="UP001610335"/>
    </source>
</evidence>
<gene>
    <name evidence="3" type="ORF">BDW59DRAFT_170522</name>
</gene>
<sequence length="215" mass="24773">MTPVLPPELLAEIAGYLQDAGTSLVPCTTVCRQWQAAFEPFIYSTLNVSSTSLEHFRAITSKSGQTRQAWIIQLIYHIVVPVDLPDWQTRKEKNYSHEPGMEPLTYDFDIASEYRWDFQKGRAKAVTVYRAQFNDDLFLLPDVPCIGRLSFSSHTEAARYHQIWAGAVFQIVQHYEYIRPDHLEYIQSRRQGKIQPSPSSPGWPHRETCVSLTLR</sequence>
<comment type="caution">
    <text evidence="3">The sequence shown here is derived from an EMBL/GenBank/DDBJ whole genome shotgun (WGS) entry which is preliminary data.</text>
</comment>
<evidence type="ECO:0000259" key="2">
    <source>
        <dbReference type="Pfam" id="PF12937"/>
    </source>
</evidence>
<keyword evidence="4" id="KW-1185">Reference proteome</keyword>